<evidence type="ECO:0000313" key="3">
    <source>
        <dbReference type="Proteomes" id="UP001212841"/>
    </source>
</evidence>
<dbReference type="EMBL" id="JADGJD010000241">
    <property type="protein sequence ID" value="KAJ3053066.1"/>
    <property type="molecule type" value="Genomic_DNA"/>
</dbReference>
<reference evidence="2" key="1">
    <citation type="submission" date="2020-05" db="EMBL/GenBank/DDBJ databases">
        <title>Phylogenomic resolution of chytrid fungi.</title>
        <authorList>
            <person name="Stajich J.E."/>
            <person name="Amses K."/>
            <person name="Simmons R."/>
            <person name="Seto K."/>
            <person name="Myers J."/>
            <person name="Bonds A."/>
            <person name="Quandt C.A."/>
            <person name="Barry K."/>
            <person name="Liu P."/>
            <person name="Grigoriev I."/>
            <person name="Longcore J.E."/>
            <person name="James T.Y."/>
        </authorList>
    </citation>
    <scope>NUCLEOTIDE SEQUENCE</scope>
    <source>
        <strain evidence="2">JEL0318</strain>
    </source>
</reference>
<evidence type="ECO:0000256" key="1">
    <source>
        <dbReference type="SAM" id="SignalP"/>
    </source>
</evidence>
<evidence type="ECO:0000313" key="2">
    <source>
        <dbReference type="EMBL" id="KAJ3053066.1"/>
    </source>
</evidence>
<keyword evidence="1" id="KW-0732">Signal</keyword>
<dbReference type="Proteomes" id="UP001212841">
    <property type="component" value="Unassembled WGS sequence"/>
</dbReference>
<dbReference type="AlphaFoldDB" id="A0AAD5SLK9"/>
<feature type="signal peptide" evidence="1">
    <location>
        <begin position="1"/>
        <end position="18"/>
    </location>
</feature>
<name>A0AAD5SLK9_9FUNG</name>
<keyword evidence="3" id="KW-1185">Reference proteome</keyword>
<comment type="caution">
    <text evidence="2">The sequence shown here is derived from an EMBL/GenBank/DDBJ whole genome shotgun (WGS) entry which is preliminary data.</text>
</comment>
<protein>
    <submittedName>
        <fullName evidence="2">Uncharacterized protein</fullName>
    </submittedName>
</protein>
<accession>A0AAD5SLK9</accession>
<gene>
    <name evidence="2" type="ORF">HK097_005141</name>
</gene>
<sequence length="103" mass="11241">MRLTTAAFLLSLLTTALTSPVSLDVNLKPTKPKPGFCQRTGCSGEVCANQTVYTTCVFREEYVCYQSAECIKQDDGSCGWLGEGLENCLEEYRKGGDKKTTAV</sequence>
<feature type="chain" id="PRO_5042246561" evidence="1">
    <location>
        <begin position="19"/>
        <end position="103"/>
    </location>
</feature>
<proteinExistence type="predicted"/>
<organism evidence="2 3">
    <name type="scientific">Rhizophlyctis rosea</name>
    <dbReference type="NCBI Taxonomy" id="64517"/>
    <lineage>
        <taxon>Eukaryota</taxon>
        <taxon>Fungi</taxon>
        <taxon>Fungi incertae sedis</taxon>
        <taxon>Chytridiomycota</taxon>
        <taxon>Chytridiomycota incertae sedis</taxon>
        <taxon>Chytridiomycetes</taxon>
        <taxon>Rhizophlyctidales</taxon>
        <taxon>Rhizophlyctidaceae</taxon>
        <taxon>Rhizophlyctis</taxon>
    </lineage>
</organism>